<reference evidence="1" key="1">
    <citation type="submission" date="2021-06" db="EMBL/GenBank/DDBJ databases">
        <authorList>
            <person name="Kallberg Y."/>
            <person name="Tangrot J."/>
            <person name="Rosling A."/>
        </authorList>
    </citation>
    <scope>NUCLEOTIDE SEQUENCE</scope>
    <source>
        <strain evidence="1">28 12/20/2015</strain>
    </source>
</reference>
<proteinExistence type="predicted"/>
<protein>
    <submittedName>
        <fullName evidence="1">16479_t:CDS:1</fullName>
    </submittedName>
</protein>
<keyword evidence="2" id="KW-1185">Reference proteome</keyword>
<accession>A0ACA9LJ33</accession>
<sequence>MNSFENSTLYLDEITNINIDTQVQVNNQTSDQATLPDLYVSSVWDYYDKESSEHPNQPVCKDLQCGKVFSTKTGVSTLRRHLRIQHSIDLPVKQRNLTNHNRYNPYRGKEKVDRDNLLITWLIVDQQPFTVVDNIYFVNWIRKLDPRYTLPTRQATKQMIIDEFNYRRERIHLDLAKIPGKVSLTADMWTDINKEAFLGLTIHYFDDNWKLCGFLLDIIPFKVRHTGINMAQAITNILEEFNLHNKCVALTTDNASSMIACSRILASEIEKEFNNLSFSHYRCATHVLNLAAKQGLELVSSSIEKVRNLMLKIKHSTLLCTELEGLCEIKKIKYLKPEIDIDIRWNSTHDMLKKYEKMEVALLLLSTTCPAIKELLPNDDDKKQIQDTLLLLEPLKVTTEYLSSASYPTLADVRFYFNEIQMNLDFYIGQNNFTQSEIAASIFQKIDEYSSLMDATSVISTILDPCTKLNAFHNNEIQDTKQQVLRLMDHYQNESFESFTAILAKPSTNNSKKTREYFRGLRNQAYAQPSFLQNKSPTQKNHTELEIYLAEP</sequence>
<dbReference type="EMBL" id="CAJVPW010003784">
    <property type="protein sequence ID" value="CAG8529545.1"/>
    <property type="molecule type" value="Genomic_DNA"/>
</dbReference>
<comment type="caution">
    <text evidence="1">The sequence shown here is derived from an EMBL/GenBank/DDBJ whole genome shotgun (WGS) entry which is preliminary data.</text>
</comment>
<evidence type="ECO:0000313" key="2">
    <source>
        <dbReference type="Proteomes" id="UP000789366"/>
    </source>
</evidence>
<organism evidence="1 2">
    <name type="scientific">Cetraspora pellucida</name>
    <dbReference type="NCBI Taxonomy" id="1433469"/>
    <lineage>
        <taxon>Eukaryota</taxon>
        <taxon>Fungi</taxon>
        <taxon>Fungi incertae sedis</taxon>
        <taxon>Mucoromycota</taxon>
        <taxon>Glomeromycotina</taxon>
        <taxon>Glomeromycetes</taxon>
        <taxon>Diversisporales</taxon>
        <taxon>Gigasporaceae</taxon>
        <taxon>Cetraspora</taxon>
    </lineage>
</organism>
<dbReference type="Proteomes" id="UP000789366">
    <property type="component" value="Unassembled WGS sequence"/>
</dbReference>
<feature type="non-terminal residue" evidence="1">
    <location>
        <position position="552"/>
    </location>
</feature>
<name>A0ACA9LJ33_9GLOM</name>
<evidence type="ECO:0000313" key="1">
    <source>
        <dbReference type="EMBL" id="CAG8529545.1"/>
    </source>
</evidence>
<gene>
    <name evidence="1" type="ORF">SPELUC_LOCUS4302</name>
</gene>